<name>A0A0F8A2Z9_9HYPO</name>
<sequence length="174" mass="19766">MSFDNTYNTNRFKLPLFQVTGQTCLKSVYNALFGLIDNEKREGLQFLAEGIRQLNDKHDIPLPEVVITDYDQQMKASLDSQPIKPSSKSERPLSSLVHCIAIFAAGYLTKRYGKPRGSGNVSRKMNFQLVQEFLQRPLVFPALMCSSLYYVRISHFSYSTSTPIGTFNEEVLPN</sequence>
<protein>
    <recommendedName>
        <fullName evidence="1">MULE transposase domain-containing protein</fullName>
    </recommendedName>
</protein>
<dbReference type="EMBL" id="KQ030598">
    <property type="protein sequence ID" value="KJZ70959.1"/>
    <property type="molecule type" value="Genomic_DNA"/>
</dbReference>
<dbReference type="OrthoDB" id="5095644at2759"/>
<dbReference type="InterPro" id="IPR018289">
    <property type="entry name" value="MULE_transposase_dom"/>
</dbReference>
<dbReference type="Pfam" id="PF10551">
    <property type="entry name" value="MULE"/>
    <property type="match status" value="1"/>
</dbReference>
<feature type="domain" description="MULE transposase" evidence="1">
    <location>
        <begin position="2"/>
        <end position="81"/>
    </location>
</feature>
<keyword evidence="3" id="KW-1185">Reference proteome</keyword>
<evidence type="ECO:0000313" key="2">
    <source>
        <dbReference type="EMBL" id="KJZ70959.1"/>
    </source>
</evidence>
<proteinExistence type="predicted"/>
<organism evidence="2 3">
    <name type="scientific">Hirsutella minnesotensis 3608</name>
    <dbReference type="NCBI Taxonomy" id="1043627"/>
    <lineage>
        <taxon>Eukaryota</taxon>
        <taxon>Fungi</taxon>
        <taxon>Dikarya</taxon>
        <taxon>Ascomycota</taxon>
        <taxon>Pezizomycotina</taxon>
        <taxon>Sordariomycetes</taxon>
        <taxon>Hypocreomycetidae</taxon>
        <taxon>Hypocreales</taxon>
        <taxon>Ophiocordycipitaceae</taxon>
        <taxon>Hirsutella</taxon>
    </lineage>
</organism>
<reference evidence="2 3" key="1">
    <citation type="journal article" date="2014" name="Genome Biol. Evol.">
        <title>Comparative genomics and transcriptomics analyses reveal divergent lifestyle features of nematode endoparasitic fungus Hirsutella minnesotensis.</title>
        <authorList>
            <person name="Lai Y."/>
            <person name="Liu K."/>
            <person name="Zhang X."/>
            <person name="Zhang X."/>
            <person name="Li K."/>
            <person name="Wang N."/>
            <person name="Shu C."/>
            <person name="Wu Y."/>
            <person name="Wang C."/>
            <person name="Bushley K.E."/>
            <person name="Xiang M."/>
            <person name="Liu X."/>
        </authorList>
    </citation>
    <scope>NUCLEOTIDE SEQUENCE [LARGE SCALE GENOMIC DNA]</scope>
    <source>
        <strain evidence="2 3">3608</strain>
    </source>
</reference>
<dbReference type="Proteomes" id="UP000054481">
    <property type="component" value="Unassembled WGS sequence"/>
</dbReference>
<accession>A0A0F8A2Z9</accession>
<evidence type="ECO:0000313" key="3">
    <source>
        <dbReference type="Proteomes" id="UP000054481"/>
    </source>
</evidence>
<dbReference type="AlphaFoldDB" id="A0A0F8A2Z9"/>
<gene>
    <name evidence="2" type="ORF">HIM_09663</name>
</gene>
<evidence type="ECO:0000259" key="1">
    <source>
        <dbReference type="Pfam" id="PF10551"/>
    </source>
</evidence>